<dbReference type="EMBL" id="DVND01000093">
    <property type="protein sequence ID" value="HIU48402.1"/>
    <property type="molecule type" value="Genomic_DNA"/>
</dbReference>
<dbReference type="AlphaFoldDB" id="A0A9D1LUU6"/>
<sequence length="266" mass="29330">MAKRVLKTDTYHIPAERLGKYLIQKTRTANFITLSDHIKETALIDYTIRGNSIAPDAAQCGIQHVGTLVTDKKSRQFGKYHIPLVCRGKNLFGGTGAVYEKYPLYIPAGTSFSVSKKYIGSSDGIFVFYDQDGMPLDFMPFSKAMQKNGRLLAICRQTAWDIHYVGWREAAAVETQLEIGGCGAAYTPYKESRADIFLDKPLRAGESISFQNDGLPPILLPGDDACTISVQTGVQPAGVTVSYYQDTKAYINECLDDLLAIMSNSQ</sequence>
<organism evidence="1 2">
    <name type="scientific">Candidatus Avimonoglobus intestinipullorum</name>
    <dbReference type="NCBI Taxonomy" id="2840699"/>
    <lineage>
        <taxon>Bacteria</taxon>
        <taxon>Bacillati</taxon>
        <taxon>Bacillota</taxon>
        <taxon>Clostridia</taxon>
        <taxon>Eubacteriales</taxon>
        <taxon>Candidatus Avimonoglobus</taxon>
    </lineage>
</organism>
<evidence type="ECO:0000313" key="2">
    <source>
        <dbReference type="Proteomes" id="UP000824111"/>
    </source>
</evidence>
<dbReference type="Proteomes" id="UP000824111">
    <property type="component" value="Unassembled WGS sequence"/>
</dbReference>
<evidence type="ECO:0000313" key="1">
    <source>
        <dbReference type="EMBL" id="HIU48402.1"/>
    </source>
</evidence>
<reference evidence="1" key="2">
    <citation type="journal article" date="2021" name="PeerJ">
        <title>Extensive microbial diversity within the chicken gut microbiome revealed by metagenomics and culture.</title>
        <authorList>
            <person name="Gilroy R."/>
            <person name="Ravi A."/>
            <person name="Getino M."/>
            <person name="Pursley I."/>
            <person name="Horton D.L."/>
            <person name="Alikhan N.F."/>
            <person name="Baker D."/>
            <person name="Gharbi K."/>
            <person name="Hall N."/>
            <person name="Watson M."/>
            <person name="Adriaenssens E.M."/>
            <person name="Foster-Nyarko E."/>
            <person name="Jarju S."/>
            <person name="Secka A."/>
            <person name="Antonio M."/>
            <person name="Oren A."/>
            <person name="Chaudhuri R.R."/>
            <person name="La Ragione R."/>
            <person name="Hildebrand F."/>
            <person name="Pallen M.J."/>
        </authorList>
    </citation>
    <scope>NUCLEOTIDE SEQUENCE</scope>
    <source>
        <strain evidence="1">ChiSjej4B22-9803</strain>
    </source>
</reference>
<accession>A0A9D1LUU6</accession>
<comment type="caution">
    <text evidence="1">The sequence shown here is derived from an EMBL/GenBank/DDBJ whole genome shotgun (WGS) entry which is preliminary data.</text>
</comment>
<proteinExistence type="predicted"/>
<gene>
    <name evidence="1" type="ORF">IAB04_03490</name>
</gene>
<reference evidence="1" key="1">
    <citation type="submission" date="2020-10" db="EMBL/GenBank/DDBJ databases">
        <authorList>
            <person name="Gilroy R."/>
        </authorList>
    </citation>
    <scope>NUCLEOTIDE SEQUENCE</scope>
    <source>
        <strain evidence="1">ChiSjej4B22-9803</strain>
    </source>
</reference>
<name>A0A9D1LUU6_9FIRM</name>
<protein>
    <submittedName>
        <fullName evidence="1">Uncharacterized protein</fullName>
    </submittedName>
</protein>